<keyword evidence="3" id="KW-0716">Sensory transduction</keyword>
<feature type="transmembrane region" description="Helical" evidence="12">
    <location>
        <begin position="268"/>
        <end position="286"/>
    </location>
</feature>
<evidence type="ECO:0000256" key="4">
    <source>
        <dbReference type="ARBA" id="ARBA00022692"/>
    </source>
</evidence>
<evidence type="ECO:0000256" key="1">
    <source>
        <dbReference type="ARBA" id="ARBA00004651"/>
    </source>
</evidence>
<evidence type="ECO:0000256" key="5">
    <source>
        <dbReference type="ARBA" id="ARBA00022725"/>
    </source>
</evidence>
<comment type="subcellular location">
    <subcellularLocation>
        <location evidence="1">Cell membrane</location>
        <topology evidence="1">Multi-pass membrane protein</topology>
    </subcellularLocation>
</comment>
<dbReference type="GO" id="GO:0004984">
    <property type="term" value="F:olfactory receptor activity"/>
    <property type="evidence" value="ECO:0007669"/>
    <property type="project" value="InterPro"/>
</dbReference>
<dbReference type="InterPro" id="IPR000725">
    <property type="entry name" value="Olfact_rcpt"/>
</dbReference>
<keyword evidence="8 12" id="KW-0472">Membrane</keyword>
<dbReference type="PANTHER" id="PTHR48001">
    <property type="entry name" value="OLFACTORY RECEPTOR"/>
    <property type="match status" value="1"/>
</dbReference>
<keyword evidence="9 11" id="KW-0675">Receptor</keyword>
<evidence type="ECO:0000256" key="6">
    <source>
        <dbReference type="ARBA" id="ARBA00022989"/>
    </source>
</evidence>
<evidence type="ECO:0000256" key="8">
    <source>
        <dbReference type="ARBA" id="ARBA00023136"/>
    </source>
</evidence>
<feature type="transmembrane region" description="Helical" evidence="12">
    <location>
        <begin position="438"/>
        <end position="458"/>
    </location>
</feature>
<feature type="transmembrane region" description="Helical" evidence="12">
    <location>
        <begin position="306"/>
        <end position="324"/>
    </location>
</feature>
<evidence type="ECO:0000313" key="14">
    <source>
        <dbReference type="Proteomes" id="UP000694906"/>
    </source>
</evidence>
<keyword evidence="6 12" id="KW-1133">Transmembrane helix</keyword>
<keyword evidence="14" id="KW-1185">Reference proteome</keyword>
<dbReference type="PROSITE" id="PS50262">
    <property type="entry name" value="G_PROTEIN_RECEP_F1_2"/>
    <property type="match status" value="2"/>
</dbReference>
<dbReference type="Pfam" id="PF13853">
    <property type="entry name" value="7tm_4"/>
    <property type="match status" value="1"/>
</dbReference>
<dbReference type="Pfam" id="PF00001">
    <property type="entry name" value="7tm_1"/>
    <property type="match status" value="1"/>
</dbReference>
<dbReference type="CDD" id="cd15918">
    <property type="entry name" value="7tmA_OR1_7-like"/>
    <property type="match status" value="1"/>
</dbReference>
<dbReference type="PRINTS" id="PR00237">
    <property type="entry name" value="GPCRRHODOPSN"/>
</dbReference>
<sequence>MKRDNHSSVSEFILSGLPIRKEEQGMYYALFLVLYLTTVLGNLLIILLIRLDSHLHTPMYFFLSHLALTDISFSSVTAPKMLMNMLTQSQSISYAGCISQVYFFLLFGDLDSFLLTSMAYDRYVAICHPLHYTTIMSQNLCFLLVIVSWVLSSASALVHTLLLKSSMRPENQSNVSKFLLLGLHFQPDQQAVFFTLFLAMYLTTVLGNLLIILLIKLDSHLHTPMYFFLSHLAFIDVTFSSVTVPKMLMDIQTNLKSIPFAGCISQMYFFIFFTDLDSFLITSMAYDRYVAICRPLHYTTIMKEELCILLVAISWILSCASSLSHTLCLTRLSFCAANTIPHFFCDLAALLKLSCSDIFLNELIMFTVGVVVITLPFICILVSYGYIGSTLLRVPSTKGVCKALSTCGSHLSVVSLYYGAIFGQYLFPTLSNSINKDIIVAIMYTVVTPMLNPFIYSLRNRDMKEALGKLFSRATFFSQ</sequence>
<feature type="transmembrane region" description="Helical" evidence="12">
    <location>
        <begin position="191"/>
        <end position="214"/>
    </location>
</feature>
<feature type="transmembrane region" description="Helical" evidence="12">
    <location>
        <begin position="140"/>
        <end position="162"/>
    </location>
</feature>
<feature type="domain" description="G-protein coupled receptors family 1 profile" evidence="13">
    <location>
        <begin position="207"/>
        <end position="456"/>
    </location>
</feature>
<evidence type="ECO:0000256" key="7">
    <source>
        <dbReference type="ARBA" id="ARBA00023040"/>
    </source>
</evidence>
<evidence type="ECO:0000256" key="10">
    <source>
        <dbReference type="ARBA" id="ARBA00023224"/>
    </source>
</evidence>
<evidence type="ECO:0000256" key="9">
    <source>
        <dbReference type="ARBA" id="ARBA00023170"/>
    </source>
</evidence>
<feature type="transmembrane region" description="Helical" evidence="12">
    <location>
        <begin position="399"/>
        <end position="418"/>
    </location>
</feature>
<evidence type="ECO:0000256" key="2">
    <source>
        <dbReference type="ARBA" id="ARBA00022475"/>
    </source>
</evidence>
<evidence type="ECO:0000256" key="3">
    <source>
        <dbReference type="ARBA" id="ARBA00022606"/>
    </source>
</evidence>
<evidence type="ECO:0000256" key="12">
    <source>
        <dbReference type="SAM" id="Phobius"/>
    </source>
</evidence>
<evidence type="ECO:0000313" key="15">
    <source>
        <dbReference type="RefSeq" id="XP_004849483.2"/>
    </source>
</evidence>
<dbReference type="RefSeq" id="XP_004849483.2">
    <property type="nucleotide sequence ID" value="XM_004849426.2"/>
</dbReference>
<dbReference type="Proteomes" id="UP000694906">
    <property type="component" value="Unplaced"/>
</dbReference>
<dbReference type="InterPro" id="IPR000276">
    <property type="entry name" value="GPCR_Rhodpsn"/>
</dbReference>
<reference evidence="15" key="1">
    <citation type="submission" date="2025-08" db="UniProtKB">
        <authorList>
            <consortium name="RefSeq"/>
        </authorList>
    </citation>
    <scope>IDENTIFICATION</scope>
</reference>
<feature type="domain" description="G-protein coupled receptors family 1 profile" evidence="13">
    <location>
        <begin position="41"/>
        <end position="163"/>
    </location>
</feature>
<feature type="transmembrane region" description="Helical" evidence="12">
    <location>
        <begin position="363"/>
        <end position="387"/>
    </location>
</feature>
<dbReference type="GO" id="GO:0004930">
    <property type="term" value="F:G protein-coupled receptor activity"/>
    <property type="evidence" value="ECO:0007669"/>
    <property type="project" value="UniProtKB-KW"/>
</dbReference>
<keyword evidence="2" id="KW-1003">Cell membrane</keyword>
<keyword evidence="7 11" id="KW-0297">G-protein coupled receptor</keyword>
<feature type="transmembrane region" description="Helical" evidence="12">
    <location>
        <begin position="26"/>
        <end position="48"/>
    </location>
</feature>
<evidence type="ECO:0000259" key="13">
    <source>
        <dbReference type="PROSITE" id="PS50262"/>
    </source>
</evidence>
<organism evidence="14 15">
    <name type="scientific">Heterocephalus glaber</name>
    <name type="common">Naked mole rat</name>
    <dbReference type="NCBI Taxonomy" id="10181"/>
    <lineage>
        <taxon>Eukaryota</taxon>
        <taxon>Metazoa</taxon>
        <taxon>Chordata</taxon>
        <taxon>Craniata</taxon>
        <taxon>Vertebrata</taxon>
        <taxon>Euteleostomi</taxon>
        <taxon>Mammalia</taxon>
        <taxon>Eutheria</taxon>
        <taxon>Euarchontoglires</taxon>
        <taxon>Glires</taxon>
        <taxon>Rodentia</taxon>
        <taxon>Hystricomorpha</taxon>
        <taxon>Bathyergidae</taxon>
        <taxon>Heterocephalus</taxon>
    </lineage>
</organism>
<name>A0AAX6PDN9_HETGA</name>
<accession>A0AAX6PDN9</accession>
<dbReference type="KEGG" id="hgl:106007499"/>
<gene>
    <name evidence="15" type="primary">LOC106007499</name>
</gene>
<dbReference type="Gene3D" id="1.20.1070.10">
    <property type="entry name" value="Rhodopsin 7-helix transmembrane proteins"/>
    <property type="match status" value="2"/>
</dbReference>
<keyword evidence="4 11" id="KW-0812">Transmembrane</keyword>
<proteinExistence type="inferred from homology"/>
<protein>
    <submittedName>
        <fullName evidence="15">Olfactory receptor 1J2</fullName>
    </submittedName>
</protein>
<dbReference type="SUPFAM" id="SSF81321">
    <property type="entry name" value="Family A G protein-coupled receptor-like"/>
    <property type="match status" value="2"/>
</dbReference>
<keyword evidence="5" id="KW-0552">Olfaction</keyword>
<feature type="transmembrane region" description="Helical" evidence="12">
    <location>
        <begin position="226"/>
        <end position="248"/>
    </location>
</feature>
<dbReference type="AlphaFoldDB" id="A0AAX6PDN9"/>
<dbReference type="FunFam" id="1.20.1070.10:FF:000009">
    <property type="entry name" value="Olfactory receptor"/>
    <property type="match status" value="2"/>
</dbReference>
<dbReference type="PROSITE" id="PS00237">
    <property type="entry name" value="G_PROTEIN_RECEP_F1_1"/>
    <property type="match status" value="1"/>
</dbReference>
<feature type="transmembrane region" description="Helical" evidence="12">
    <location>
        <begin position="60"/>
        <end position="81"/>
    </location>
</feature>
<evidence type="ECO:0000256" key="11">
    <source>
        <dbReference type="RuleBase" id="RU000688"/>
    </source>
</evidence>
<comment type="similarity">
    <text evidence="11">Belongs to the G-protein coupled receptor 1 family.</text>
</comment>
<dbReference type="GeneID" id="106007499"/>
<keyword evidence="10 11" id="KW-0807">Transducer</keyword>
<dbReference type="GO" id="GO:0005886">
    <property type="term" value="C:plasma membrane"/>
    <property type="evidence" value="ECO:0007669"/>
    <property type="project" value="UniProtKB-SubCell"/>
</dbReference>
<dbReference type="InterPro" id="IPR017452">
    <property type="entry name" value="GPCR_Rhodpsn_7TM"/>
</dbReference>
<dbReference type="PRINTS" id="PR00245">
    <property type="entry name" value="OLFACTORYR"/>
</dbReference>